<keyword evidence="4" id="KW-0804">Transcription</keyword>
<protein>
    <submittedName>
        <fullName evidence="6">LysR family transcriptional regulator</fullName>
    </submittedName>
</protein>
<dbReference type="PROSITE" id="PS50931">
    <property type="entry name" value="HTH_LYSR"/>
    <property type="match status" value="1"/>
</dbReference>
<evidence type="ECO:0000256" key="2">
    <source>
        <dbReference type="ARBA" id="ARBA00023015"/>
    </source>
</evidence>
<comment type="caution">
    <text evidence="6">The sequence shown here is derived from an EMBL/GenBank/DDBJ whole genome shotgun (WGS) entry which is preliminary data.</text>
</comment>
<evidence type="ECO:0000313" key="6">
    <source>
        <dbReference type="EMBL" id="KUJ81339.1"/>
    </source>
</evidence>
<sequence length="308" mass="34537">MARIPSLKSIQAFEAACRHLSFKDAADELCVTPTAVSHQIKSLEEQLGVSLFHRLTRALKLTEEGANYAPYIIAAFKSIEAGSLALEEDVLGGTLTISTTGSFAANWLSPRLRSFYEEYPEISVRVLSSDQLVDFKSSNVDVAIRYGFGDYPDSNVVWVLNDRVAPVCSIEKARELTSPADLLEAKLIEYQWSGYSEADPSWERWMDVVGLKDSNVEPYVTYSEEHICLLTASDGHGVALVSLLAAARFLEKEMLVAPFDTSLENKSYYLVCPETYANRARVRVFREWLLDQADEFRDSAVGQRFFED</sequence>
<dbReference type="SUPFAM" id="SSF53850">
    <property type="entry name" value="Periplasmic binding protein-like II"/>
    <property type="match status" value="1"/>
</dbReference>
<dbReference type="OrthoDB" id="9813056at2"/>
<dbReference type="STRING" id="1685378.AVO44_05680"/>
<accession>A0A0X3U0F8</accession>
<dbReference type="Gene3D" id="1.10.10.10">
    <property type="entry name" value="Winged helix-like DNA-binding domain superfamily/Winged helix DNA-binding domain"/>
    <property type="match status" value="1"/>
</dbReference>
<dbReference type="GO" id="GO:0003700">
    <property type="term" value="F:DNA-binding transcription factor activity"/>
    <property type="evidence" value="ECO:0007669"/>
    <property type="project" value="InterPro"/>
</dbReference>
<dbReference type="InterPro" id="IPR036390">
    <property type="entry name" value="WH_DNA-bd_sf"/>
</dbReference>
<dbReference type="CDD" id="cd08432">
    <property type="entry name" value="PBP2_GcdR_TrpI_HvrB_AmpR_like"/>
    <property type="match status" value="1"/>
</dbReference>
<evidence type="ECO:0000259" key="5">
    <source>
        <dbReference type="PROSITE" id="PS50931"/>
    </source>
</evidence>
<dbReference type="GO" id="GO:0006351">
    <property type="term" value="P:DNA-templated transcription"/>
    <property type="evidence" value="ECO:0007669"/>
    <property type="project" value="TreeGrafter"/>
</dbReference>
<evidence type="ECO:0000313" key="7">
    <source>
        <dbReference type="Proteomes" id="UP000053690"/>
    </source>
</evidence>
<evidence type="ECO:0000256" key="4">
    <source>
        <dbReference type="ARBA" id="ARBA00023163"/>
    </source>
</evidence>
<keyword evidence="7" id="KW-1185">Reference proteome</keyword>
<dbReference type="Proteomes" id="UP000053690">
    <property type="component" value="Unassembled WGS sequence"/>
</dbReference>
<evidence type="ECO:0000256" key="1">
    <source>
        <dbReference type="ARBA" id="ARBA00009437"/>
    </source>
</evidence>
<dbReference type="FunFam" id="1.10.10.10:FF:000038">
    <property type="entry name" value="Glycine cleavage system transcriptional activator"/>
    <property type="match status" value="1"/>
</dbReference>
<dbReference type="NCBIfam" id="NF008352">
    <property type="entry name" value="PRK11139.1"/>
    <property type="match status" value="1"/>
</dbReference>
<dbReference type="GO" id="GO:0043565">
    <property type="term" value="F:sequence-specific DNA binding"/>
    <property type="evidence" value="ECO:0007669"/>
    <property type="project" value="TreeGrafter"/>
</dbReference>
<dbReference type="InterPro" id="IPR005119">
    <property type="entry name" value="LysR_subst-bd"/>
</dbReference>
<dbReference type="PANTHER" id="PTHR30537:SF26">
    <property type="entry name" value="GLYCINE CLEAVAGE SYSTEM TRANSCRIPTIONAL ACTIVATOR"/>
    <property type="match status" value="1"/>
</dbReference>
<evidence type="ECO:0000256" key="3">
    <source>
        <dbReference type="ARBA" id="ARBA00023125"/>
    </source>
</evidence>
<dbReference type="SUPFAM" id="SSF46785">
    <property type="entry name" value="Winged helix' DNA-binding domain"/>
    <property type="match status" value="1"/>
</dbReference>
<dbReference type="PRINTS" id="PR00039">
    <property type="entry name" value="HTHLYSR"/>
</dbReference>
<dbReference type="Gene3D" id="3.40.190.10">
    <property type="entry name" value="Periplasmic binding protein-like II"/>
    <property type="match status" value="2"/>
</dbReference>
<dbReference type="EMBL" id="LQBP01000002">
    <property type="protein sequence ID" value="KUJ81339.1"/>
    <property type="molecule type" value="Genomic_DNA"/>
</dbReference>
<proteinExistence type="inferred from homology"/>
<keyword evidence="3" id="KW-0238">DNA-binding</keyword>
<dbReference type="InterPro" id="IPR000847">
    <property type="entry name" value="LysR_HTH_N"/>
</dbReference>
<name>A0A0X3U0F8_9RHOB</name>
<dbReference type="Pfam" id="PF00126">
    <property type="entry name" value="HTH_1"/>
    <property type="match status" value="1"/>
</dbReference>
<keyword evidence="2" id="KW-0805">Transcription regulation</keyword>
<gene>
    <name evidence="6" type="ORF">AVO44_05680</name>
</gene>
<dbReference type="InterPro" id="IPR036388">
    <property type="entry name" value="WH-like_DNA-bd_sf"/>
</dbReference>
<organism evidence="6 7">
    <name type="scientific">Ruegeria profundi</name>
    <dbReference type="NCBI Taxonomy" id="1685378"/>
    <lineage>
        <taxon>Bacteria</taxon>
        <taxon>Pseudomonadati</taxon>
        <taxon>Pseudomonadota</taxon>
        <taxon>Alphaproteobacteria</taxon>
        <taxon>Rhodobacterales</taxon>
        <taxon>Roseobacteraceae</taxon>
        <taxon>Ruegeria</taxon>
    </lineage>
</organism>
<comment type="similarity">
    <text evidence="1">Belongs to the LysR transcriptional regulatory family.</text>
</comment>
<feature type="domain" description="HTH lysR-type" evidence="5">
    <location>
        <begin position="5"/>
        <end position="62"/>
    </location>
</feature>
<dbReference type="Pfam" id="PF03466">
    <property type="entry name" value="LysR_substrate"/>
    <property type="match status" value="1"/>
</dbReference>
<dbReference type="PANTHER" id="PTHR30537">
    <property type="entry name" value="HTH-TYPE TRANSCRIPTIONAL REGULATOR"/>
    <property type="match status" value="1"/>
</dbReference>
<dbReference type="AlphaFoldDB" id="A0A0X3U0F8"/>
<reference evidence="7" key="1">
    <citation type="submission" date="2015-12" db="EMBL/GenBank/DDBJ databases">
        <authorList>
            <person name="Zhang G."/>
            <person name="Stingl U."/>
        </authorList>
    </citation>
    <scope>NUCLEOTIDE SEQUENCE [LARGE SCALE GENOMIC DNA]</scope>
    <source>
        <strain evidence="7">ZGT108</strain>
    </source>
</reference>
<dbReference type="InterPro" id="IPR058163">
    <property type="entry name" value="LysR-type_TF_proteobact-type"/>
</dbReference>